<evidence type="ECO:0000313" key="5">
    <source>
        <dbReference type="RefSeq" id="XP_056867101.1"/>
    </source>
</evidence>
<dbReference type="KEGG" id="rsz:108857189"/>
<reference evidence="2" key="1">
    <citation type="journal article" date="2019" name="Database">
        <title>The radish genome database (RadishGD): an integrated information resource for radish genomics.</title>
        <authorList>
            <person name="Yu H.J."/>
            <person name="Baek S."/>
            <person name="Lee Y.J."/>
            <person name="Cho A."/>
            <person name="Mun J.H."/>
        </authorList>
    </citation>
    <scope>NUCLEOTIDE SEQUENCE [LARGE SCALE GENOMIC DNA]</scope>
    <source>
        <strain evidence="2">cv. WK10039</strain>
    </source>
</reference>
<organism evidence="2 4">
    <name type="scientific">Raphanus sativus</name>
    <name type="common">Radish</name>
    <name type="synonym">Raphanus raphanistrum var. sativus</name>
    <dbReference type="NCBI Taxonomy" id="3726"/>
    <lineage>
        <taxon>Eukaryota</taxon>
        <taxon>Viridiplantae</taxon>
        <taxon>Streptophyta</taxon>
        <taxon>Embryophyta</taxon>
        <taxon>Tracheophyta</taxon>
        <taxon>Spermatophyta</taxon>
        <taxon>Magnoliopsida</taxon>
        <taxon>eudicotyledons</taxon>
        <taxon>Gunneridae</taxon>
        <taxon>Pentapetalae</taxon>
        <taxon>rosids</taxon>
        <taxon>malvids</taxon>
        <taxon>Brassicales</taxon>
        <taxon>Brassicaceae</taxon>
        <taxon>Brassiceae</taxon>
        <taxon>Raphanus</taxon>
    </lineage>
</organism>
<dbReference type="RefSeq" id="XP_056842326.1">
    <property type="nucleotide sequence ID" value="XM_056986346.1"/>
</dbReference>
<dbReference type="RefSeq" id="XP_056867101.1">
    <property type="nucleotide sequence ID" value="XM_057011121.1"/>
</dbReference>
<keyword evidence="2" id="KW-1185">Reference proteome</keyword>
<sequence>MMLTCITCMNQLNTTNNGGSRLLQEDEETETPRTKQATKSLTLQESTWRRLVGREANPEVADAGKRTRSGSTISVIDRLNLQPYSVHHIWRLGKLFCDILNDVFL</sequence>
<dbReference type="AlphaFoldDB" id="A0A9W3CES8"/>
<evidence type="ECO:0000313" key="3">
    <source>
        <dbReference type="RefSeq" id="XP_056842326.1"/>
    </source>
</evidence>
<dbReference type="Proteomes" id="UP000504610">
    <property type="component" value="Chromosome 5"/>
</dbReference>
<accession>A0A9W3CES8</accession>
<protein>
    <submittedName>
        <fullName evidence="3">Uncharacterized protein LOC108857189 isoform X1</fullName>
    </submittedName>
    <submittedName>
        <fullName evidence="4">Uncharacterized protein LOC130494675 isoform X1</fullName>
    </submittedName>
    <submittedName>
        <fullName evidence="5">Uncharacterized protein LOC130512789 isoform X1</fullName>
    </submittedName>
</protein>
<feature type="region of interest" description="Disordered" evidence="1">
    <location>
        <begin position="17"/>
        <end position="40"/>
    </location>
</feature>
<dbReference type="KEGG" id="rsz:130512789"/>
<evidence type="ECO:0000313" key="2">
    <source>
        <dbReference type="Proteomes" id="UP000504610"/>
    </source>
</evidence>
<dbReference type="GeneID" id="130494675"/>
<proteinExistence type="predicted"/>
<dbReference type="KEGG" id="rsz:130494675"/>
<gene>
    <name evidence="4" type="primary">LOC130494675</name>
    <name evidence="3" type="synonym">LOC108857189</name>
    <name evidence="5" type="synonym">LOC130512789</name>
</gene>
<evidence type="ECO:0000256" key="1">
    <source>
        <dbReference type="SAM" id="MobiDB-lite"/>
    </source>
</evidence>
<reference evidence="3 4" key="2">
    <citation type="submission" date="2025-04" db="UniProtKB">
        <authorList>
            <consortium name="RefSeq"/>
        </authorList>
    </citation>
    <scope>IDENTIFICATION</scope>
    <source>
        <tissue evidence="3 4">Leaf</tissue>
    </source>
</reference>
<dbReference type="Proteomes" id="UP000504610">
    <property type="component" value="Chromosome 9"/>
</dbReference>
<name>A0A9W3CES8_RAPSA</name>
<evidence type="ECO:0000313" key="4">
    <source>
        <dbReference type="RefSeq" id="XP_056850039.1"/>
    </source>
</evidence>
<dbReference type="RefSeq" id="XP_056850039.1">
    <property type="nucleotide sequence ID" value="XM_056994059.1"/>
</dbReference>